<keyword evidence="2" id="KW-1185">Reference proteome</keyword>
<sequence>MMTGEHAYGSMTDLELCQTTINLGDVSKIKQDKLTTEMFQLICRLLRCQYDEDILAHPAFWIGSYKADFLSAAYSLSITKKDFATFNKRAEQTLPLHWSDELSNGLLKQYKDHQSNQQKQHENNDHDQTTGFVVEEVQDVTRGFSGRIILGNQKAYHVLATASQASPLTIANFIAAGYAMFQ</sequence>
<protein>
    <submittedName>
        <fullName evidence="1">Uncharacterized protein</fullName>
    </submittedName>
</protein>
<proteinExistence type="predicted"/>
<reference evidence="1" key="1">
    <citation type="submission" date="2023-10" db="EMBL/GenBank/DDBJ databases">
        <authorList>
            <person name="Rodriguez Cubillos JULIANA M."/>
            <person name="De Vega J."/>
        </authorList>
    </citation>
    <scope>NUCLEOTIDE SEQUENCE</scope>
</reference>
<comment type="caution">
    <text evidence="1">The sequence shown here is derived from an EMBL/GenBank/DDBJ whole genome shotgun (WGS) entry which is preliminary data.</text>
</comment>
<name>A0ACB0ME67_TRIPR</name>
<gene>
    <name evidence="1" type="ORF">MILVUS5_LOCUS41150</name>
</gene>
<evidence type="ECO:0000313" key="1">
    <source>
        <dbReference type="EMBL" id="CAJ2678950.1"/>
    </source>
</evidence>
<dbReference type="EMBL" id="CASHSV030000823">
    <property type="protein sequence ID" value="CAJ2678950.1"/>
    <property type="molecule type" value="Genomic_DNA"/>
</dbReference>
<evidence type="ECO:0000313" key="2">
    <source>
        <dbReference type="Proteomes" id="UP001177021"/>
    </source>
</evidence>
<organism evidence="1 2">
    <name type="scientific">Trifolium pratense</name>
    <name type="common">Red clover</name>
    <dbReference type="NCBI Taxonomy" id="57577"/>
    <lineage>
        <taxon>Eukaryota</taxon>
        <taxon>Viridiplantae</taxon>
        <taxon>Streptophyta</taxon>
        <taxon>Embryophyta</taxon>
        <taxon>Tracheophyta</taxon>
        <taxon>Spermatophyta</taxon>
        <taxon>Magnoliopsida</taxon>
        <taxon>eudicotyledons</taxon>
        <taxon>Gunneridae</taxon>
        <taxon>Pentapetalae</taxon>
        <taxon>rosids</taxon>
        <taxon>fabids</taxon>
        <taxon>Fabales</taxon>
        <taxon>Fabaceae</taxon>
        <taxon>Papilionoideae</taxon>
        <taxon>50 kb inversion clade</taxon>
        <taxon>NPAAA clade</taxon>
        <taxon>Hologalegina</taxon>
        <taxon>IRL clade</taxon>
        <taxon>Trifolieae</taxon>
        <taxon>Trifolium</taxon>
    </lineage>
</organism>
<dbReference type="Proteomes" id="UP001177021">
    <property type="component" value="Unassembled WGS sequence"/>
</dbReference>
<accession>A0ACB0ME67</accession>